<keyword evidence="2" id="KW-1185">Reference proteome</keyword>
<dbReference type="AlphaFoldDB" id="A0AAD5N0Y0"/>
<evidence type="ECO:0000313" key="1">
    <source>
        <dbReference type="EMBL" id="KAJ1359556.1"/>
    </source>
</evidence>
<name>A0AAD5N0Y0_PARTN</name>
<accession>A0AAD5N0Y0</accession>
<reference evidence="1" key="1">
    <citation type="submission" date="2021-06" db="EMBL/GenBank/DDBJ databases">
        <title>Parelaphostrongylus tenuis whole genome reference sequence.</title>
        <authorList>
            <person name="Garwood T.J."/>
            <person name="Larsen P.A."/>
            <person name="Fountain-Jones N.M."/>
            <person name="Garbe J.R."/>
            <person name="Macchietto M.G."/>
            <person name="Kania S.A."/>
            <person name="Gerhold R.W."/>
            <person name="Richards J.E."/>
            <person name="Wolf T.M."/>
        </authorList>
    </citation>
    <scope>NUCLEOTIDE SEQUENCE</scope>
    <source>
        <strain evidence="1">MNPRO001-30</strain>
        <tissue evidence="1">Meninges</tissue>
    </source>
</reference>
<sequence length="100" mass="11430">MYYVTSDEVKKFKTNAWRIPQGLINAKSFIVYPFSQNCFHQTTFSSPTSETDFLGNQLKHEMHKSYNGAYSSAMSLFRSITGFSLVEQCHLAKVSDRGVF</sequence>
<comment type="caution">
    <text evidence="1">The sequence shown here is derived from an EMBL/GenBank/DDBJ whole genome shotgun (WGS) entry which is preliminary data.</text>
</comment>
<evidence type="ECO:0000313" key="2">
    <source>
        <dbReference type="Proteomes" id="UP001196413"/>
    </source>
</evidence>
<protein>
    <submittedName>
        <fullName evidence="1">Uncharacterized protein</fullName>
    </submittedName>
</protein>
<proteinExistence type="predicted"/>
<gene>
    <name evidence="1" type="ORF">KIN20_018320</name>
</gene>
<dbReference type="EMBL" id="JAHQIW010003646">
    <property type="protein sequence ID" value="KAJ1359556.1"/>
    <property type="molecule type" value="Genomic_DNA"/>
</dbReference>
<dbReference type="Proteomes" id="UP001196413">
    <property type="component" value="Unassembled WGS sequence"/>
</dbReference>
<organism evidence="1 2">
    <name type="scientific">Parelaphostrongylus tenuis</name>
    <name type="common">Meningeal worm</name>
    <dbReference type="NCBI Taxonomy" id="148309"/>
    <lineage>
        <taxon>Eukaryota</taxon>
        <taxon>Metazoa</taxon>
        <taxon>Ecdysozoa</taxon>
        <taxon>Nematoda</taxon>
        <taxon>Chromadorea</taxon>
        <taxon>Rhabditida</taxon>
        <taxon>Rhabditina</taxon>
        <taxon>Rhabditomorpha</taxon>
        <taxon>Strongyloidea</taxon>
        <taxon>Metastrongylidae</taxon>
        <taxon>Parelaphostrongylus</taxon>
    </lineage>
</organism>